<keyword evidence="6 7" id="KW-0456">Lyase</keyword>
<comment type="cofactor">
    <cofactor evidence="2 7">
        <name>NAD(+)</name>
        <dbReference type="ChEBI" id="CHEBI:57540"/>
    </cofactor>
</comment>
<evidence type="ECO:0000256" key="1">
    <source>
        <dbReference type="ARBA" id="ARBA00001539"/>
    </source>
</evidence>
<organism evidence="9">
    <name type="scientific">Eiseniibacteriota bacterium</name>
    <dbReference type="NCBI Taxonomy" id="2212470"/>
    <lineage>
        <taxon>Bacteria</taxon>
        <taxon>Candidatus Eiseniibacteriota</taxon>
    </lineage>
</organism>
<keyword evidence="5" id="KW-0520">NAD</keyword>
<proteinExistence type="inferred from homology"/>
<dbReference type="GO" id="GO:0008460">
    <property type="term" value="F:dTDP-glucose 4,6-dehydratase activity"/>
    <property type="evidence" value="ECO:0007669"/>
    <property type="project" value="UniProtKB-EC"/>
</dbReference>
<evidence type="ECO:0000259" key="8">
    <source>
        <dbReference type="Pfam" id="PF16363"/>
    </source>
</evidence>
<comment type="catalytic activity">
    <reaction evidence="1 7">
        <text>dTDP-alpha-D-glucose = dTDP-4-dehydro-6-deoxy-alpha-D-glucose + H2O</text>
        <dbReference type="Rhea" id="RHEA:17221"/>
        <dbReference type="ChEBI" id="CHEBI:15377"/>
        <dbReference type="ChEBI" id="CHEBI:57477"/>
        <dbReference type="ChEBI" id="CHEBI:57649"/>
        <dbReference type="EC" id="4.2.1.46"/>
    </reaction>
</comment>
<name>A0A7V2F2J0_UNCEI</name>
<dbReference type="InterPro" id="IPR036291">
    <property type="entry name" value="NAD(P)-bd_dom_sf"/>
</dbReference>
<dbReference type="Pfam" id="PF16363">
    <property type="entry name" value="GDP_Man_Dehyd"/>
    <property type="match status" value="1"/>
</dbReference>
<gene>
    <name evidence="9" type="primary">rfbB</name>
    <name evidence="9" type="ORF">ENO08_00560</name>
</gene>
<dbReference type="PROSITE" id="PS00061">
    <property type="entry name" value="ADH_SHORT"/>
    <property type="match status" value="1"/>
</dbReference>
<evidence type="ECO:0000256" key="4">
    <source>
        <dbReference type="ARBA" id="ARBA00011990"/>
    </source>
</evidence>
<evidence type="ECO:0000256" key="2">
    <source>
        <dbReference type="ARBA" id="ARBA00001911"/>
    </source>
</evidence>
<protein>
    <recommendedName>
        <fullName evidence="4 7">dTDP-glucose 4,6-dehydratase</fullName>
        <ecNumber evidence="4 7">4.2.1.46</ecNumber>
    </recommendedName>
</protein>
<dbReference type="InterPro" id="IPR020904">
    <property type="entry name" value="Sc_DH/Rdtase_CS"/>
</dbReference>
<evidence type="ECO:0000256" key="6">
    <source>
        <dbReference type="ARBA" id="ARBA00023239"/>
    </source>
</evidence>
<dbReference type="InterPro" id="IPR016040">
    <property type="entry name" value="NAD(P)-bd_dom"/>
</dbReference>
<evidence type="ECO:0000256" key="5">
    <source>
        <dbReference type="ARBA" id="ARBA00023027"/>
    </source>
</evidence>
<comment type="similarity">
    <text evidence="3 7">Belongs to the NAD(P)-dependent epimerase/dehydratase family. dTDP-glucose dehydratase subfamily.</text>
</comment>
<dbReference type="InterPro" id="IPR005888">
    <property type="entry name" value="dTDP_Gluc_deHydtase"/>
</dbReference>
<dbReference type="AlphaFoldDB" id="A0A7V2F2J0"/>
<dbReference type="NCBIfam" id="TIGR01181">
    <property type="entry name" value="dTDP_gluc_dehyt"/>
    <property type="match status" value="1"/>
</dbReference>
<dbReference type="Gene3D" id="3.90.25.10">
    <property type="entry name" value="UDP-galactose 4-epimerase, domain 1"/>
    <property type="match status" value="1"/>
</dbReference>
<reference evidence="9" key="1">
    <citation type="journal article" date="2020" name="mSystems">
        <title>Genome- and Community-Level Interaction Insights into Carbon Utilization and Element Cycling Functions of Hydrothermarchaeota in Hydrothermal Sediment.</title>
        <authorList>
            <person name="Zhou Z."/>
            <person name="Liu Y."/>
            <person name="Xu W."/>
            <person name="Pan J."/>
            <person name="Luo Z.H."/>
            <person name="Li M."/>
        </authorList>
    </citation>
    <scope>NUCLEOTIDE SEQUENCE [LARGE SCALE GENOMIC DNA]</scope>
    <source>
        <strain evidence="9">SpSt-1233</strain>
    </source>
</reference>
<dbReference type="PANTHER" id="PTHR43000">
    <property type="entry name" value="DTDP-D-GLUCOSE 4,6-DEHYDRATASE-RELATED"/>
    <property type="match status" value="1"/>
</dbReference>
<feature type="domain" description="NAD(P)-binding" evidence="8">
    <location>
        <begin position="5"/>
        <end position="302"/>
    </location>
</feature>
<dbReference type="CDD" id="cd05246">
    <property type="entry name" value="dTDP_GD_SDR_e"/>
    <property type="match status" value="1"/>
</dbReference>
<dbReference type="Gene3D" id="3.40.50.720">
    <property type="entry name" value="NAD(P)-binding Rossmann-like Domain"/>
    <property type="match status" value="1"/>
</dbReference>
<evidence type="ECO:0000256" key="3">
    <source>
        <dbReference type="ARBA" id="ARBA00008178"/>
    </source>
</evidence>
<dbReference type="EMBL" id="DSEC01000044">
    <property type="protein sequence ID" value="HER42935.1"/>
    <property type="molecule type" value="Genomic_DNA"/>
</dbReference>
<comment type="caution">
    <text evidence="9">The sequence shown here is derived from an EMBL/GenBank/DDBJ whole genome shotgun (WGS) entry which is preliminary data.</text>
</comment>
<evidence type="ECO:0000256" key="7">
    <source>
        <dbReference type="RuleBase" id="RU004473"/>
    </source>
</evidence>
<sequence>MERILITGGAGFIGSNFVRLLFRGKRKMHITVLDKLTYAGNPENISEFAGRRDFRFVKGDICNGKILDAILPGIDVIYNFAAETHVDRSIFEGGSFVRTDVLGTFTLLQRALAHKVGRFVQVSTDEVYGSIPKGKFREADPLKPNSPYSASKSGADLLARAFHATYGLPVVITRSSNNYGPYQHPEKFIPLFITNALEGKPLPLYGDGGNVRDWIYVEDNCRAIEIAGRRGKIGEVYNIGAGDERRNVEIARSIIELTGADEELLTFIEDRPGHDRRYALDAGKIKRLGWKRKVGFEEGLARTVAWYERNEKWWKPIKEGAFKRYYRKMYRERITKASGGKDTQ</sequence>
<accession>A0A7V2F2J0</accession>
<dbReference type="EC" id="4.2.1.46" evidence="4 7"/>
<dbReference type="Proteomes" id="UP000886069">
    <property type="component" value="Unassembled WGS sequence"/>
</dbReference>
<dbReference type="GO" id="GO:0009225">
    <property type="term" value="P:nucleotide-sugar metabolic process"/>
    <property type="evidence" value="ECO:0007669"/>
    <property type="project" value="InterPro"/>
</dbReference>
<dbReference type="SUPFAM" id="SSF51735">
    <property type="entry name" value="NAD(P)-binding Rossmann-fold domains"/>
    <property type="match status" value="1"/>
</dbReference>
<evidence type="ECO:0000313" key="9">
    <source>
        <dbReference type="EMBL" id="HER42935.1"/>
    </source>
</evidence>